<keyword evidence="8 10" id="KW-1133">Transmembrane helix</keyword>
<evidence type="ECO:0000256" key="9">
    <source>
        <dbReference type="ARBA" id="ARBA00023136"/>
    </source>
</evidence>
<comment type="caution">
    <text evidence="12">The sequence shown here is derived from an EMBL/GenBank/DDBJ whole genome shotgun (WGS) entry which is preliminary data.</text>
</comment>
<dbReference type="InterPro" id="IPR004014">
    <property type="entry name" value="ATPase_P-typ_cation-transptr_N"/>
</dbReference>
<protein>
    <submittedName>
        <fullName evidence="12">Cation-translocating P-type ATPase</fullName>
    </submittedName>
</protein>
<feature type="transmembrane region" description="Helical" evidence="10">
    <location>
        <begin position="258"/>
        <end position="282"/>
    </location>
</feature>
<dbReference type="GO" id="GO:0006883">
    <property type="term" value="P:intracellular sodium ion homeostasis"/>
    <property type="evidence" value="ECO:0007669"/>
    <property type="project" value="TreeGrafter"/>
</dbReference>
<proteinExistence type="predicted"/>
<feature type="transmembrane region" description="Helical" evidence="10">
    <location>
        <begin position="288"/>
        <end position="313"/>
    </location>
</feature>
<dbReference type="EMBL" id="DSDY01000104">
    <property type="protein sequence ID" value="HDS10638.1"/>
    <property type="molecule type" value="Genomic_DNA"/>
</dbReference>
<dbReference type="InterPro" id="IPR059000">
    <property type="entry name" value="ATPase_P-type_domA"/>
</dbReference>
<evidence type="ECO:0000256" key="2">
    <source>
        <dbReference type="ARBA" id="ARBA00022475"/>
    </source>
</evidence>
<dbReference type="SFLD" id="SFLDF00027">
    <property type="entry name" value="p-type_atpase"/>
    <property type="match status" value="1"/>
</dbReference>
<keyword evidence="4" id="KW-0479">Metal-binding</keyword>
<dbReference type="Gene3D" id="2.70.150.10">
    <property type="entry name" value="Calcium-transporting ATPase, cytoplasmic transduction domain A"/>
    <property type="match status" value="1"/>
</dbReference>
<dbReference type="SUPFAM" id="SSF81653">
    <property type="entry name" value="Calcium ATPase, transduction domain A"/>
    <property type="match status" value="1"/>
</dbReference>
<keyword evidence="5" id="KW-0547">Nucleotide-binding</keyword>
<keyword evidence="7" id="KW-1278">Translocase</keyword>
<dbReference type="PANTHER" id="PTHR43294">
    <property type="entry name" value="SODIUM/POTASSIUM-TRANSPORTING ATPASE SUBUNIT ALPHA"/>
    <property type="match status" value="1"/>
</dbReference>
<evidence type="ECO:0000256" key="5">
    <source>
        <dbReference type="ARBA" id="ARBA00022741"/>
    </source>
</evidence>
<dbReference type="InterPro" id="IPR006068">
    <property type="entry name" value="ATPase_P-typ_cation-transptr_C"/>
</dbReference>
<dbReference type="Pfam" id="PF00122">
    <property type="entry name" value="E1-E2_ATPase"/>
    <property type="match status" value="1"/>
</dbReference>
<dbReference type="InterPro" id="IPR001757">
    <property type="entry name" value="P_typ_ATPase"/>
</dbReference>
<feature type="transmembrane region" description="Helical" evidence="10">
    <location>
        <begin position="841"/>
        <end position="861"/>
    </location>
</feature>
<dbReference type="InterPro" id="IPR050510">
    <property type="entry name" value="Cation_transp_ATPase_P-type"/>
</dbReference>
<dbReference type="GO" id="GO:1990573">
    <property type="term" value="P:potassium ion import across plasma membrane"/>
    <property type="evidence" value="ECO:0007669"/>
    <property type="project" value="TreeGrafter"/>
</dbReference>
<evidence type="ECO:0000256" key="1">
    <source>
        <dbReference type="ARBA" id="ARBA00004651"/>
    </source>
</evidence>
<dbReference type="Gene3D" id="3.40.50.1000">
    <property type="entry name" value="HAD superfamily/HAD-like"/>
    <property type="match status" value="1"/>
</dbReference>
<dbReference type="InterPro" id="IPR023299">
    <property type="entry name" value="ATPase_P-typ_cyto_dom_N"/>
</dbReference>
<dbReference type="InterPro" id="IPR018303">
    <property type="entry name" value="ATPase_P-typ_P_site"/>
</dbReference>
<gene>
    <name evidence="12" type="ORF">ENO04_03335</name>
</gene>
<evidence type="ECO:0000256" key="6">
    <source>
        <dbReference type="ARBA" id="ARBA00022840"/>
    </source>
</evidence>
<dbReference type="GO" id="GO:0016887">
    <property type="term" value="F:ATP hydrolysis activity"/>
    <property type="evidence" value="ECO:0007669"/>
    <property type="project" value="InterPro"/>
</dbReference>
<dbReference type="GO" id="GO:0046872">
    <property type="term" value="F:metal ion binding"/>
    <property type="evidence" value="ECO:0007669"/>
    <property type="project" value="UniProtKB-KW"/>
</dbReference>
<dbReference type="AlphaFoldDB" id="A0A7C1E980"/>
<dbReference type="PRINTS" id="PR00120">
    <property type="entry name" value="HATPASE"/>
</dbReference>
<evidence type="ECO:0000259" key="11">
    <source>
        <dbReference type="SMART" id="SM00831"/>
    </source>
</evidence>
<dbReference type="SUPFAM" id="SSF81665">
    <property type="entry name" value="Calcium ATPase, transmembrane domain M"/>
    <property type="match status" value="1"/>
</dbReference>
<feature type="transmembrane region" description="Helical" evidence="10">
    <location>
        <begin position="93"/>
        <end position="114"/>
    </location>
</feature>
<dbReference type="GO" id="GO:1902600">
    <property type="term" value="P:proton transmembrane transport"/>
    <property type="evidence" value="ECO:0007669"/>
    <property type="project" value="TreeGrafter"/>
</dbReference>
<dbReference type="InterPro" id="IPR023298">
    <property type="entry name" value="ATPase_P-typ_TM_dom_sf"/>
</dbReference>
<dbReference type="PRINTS" id="PR00119">
    <property type="entry name" value="CATATPASE"/>
</dbReference>
<dbReference type="GO" id="GO:0005886">
    <property type="term" value="C:plasma membrane"/>
    <property type="evidence" value="ECO:0007669"/>
    <property type="project" value="UniProtKB-SubCell"/>
</dbReference>
<dbReference type="SFLD" id="SFLDG00002">
    <property type="entry name" value="C1.7:_P-type_atpase_like"/>
    <property type="match status" value="1"/>
</dbReference>
<feature type="transmembrane region" description="Helical" evidence="10">
    <location>
        <begin position="778"/>
        <end position="800"/>
    </location>
</feature>
<dbReference type="SUPFAM" id="SSF81660">
    <property type="entry name" value="Metal cation-transporting ATPase, ATP-binding domain N"/>
    <property type="match status" value="1"/>
</dbReference>
<dbReference type="GO" id="GO:0036376">
    <property type="term" value="P:sodium ion export across plasma membrane"/>
    <property type="evidence" value="ECO:0007669"/>
    <property type="project" value="TreeGrafter"/>
</dbReference>
<dbReference type="Gene3D" id="3.40.1110.10">
    <property type="entry name" value="Calcium-transporting ATPase, cytoplasmic domain N"/>
    <property type="match status" value="1"/>
</dbReference>
<evidence type="ECO:0000256" key="3">
    <source>
        <dbReference type="ARBA" id="ARBA00022692"/>
    </source>
</evidence>
<feature type="transmembrane region" description="Helical" evidence="10">
    <location>
        <begin position="806"/>
        <end position="825"/>
    </location>
</feature>
<dbReference type="InterPro" id="IPR023214">
    <property type="entry name" value="HAD_sf"/>
</dbReference>
<dbReference type="PANTHER" id="PTHR43294:SF21">
    <property type="entry name" value="CATION TRANSPORTING ATPASE"/>
    <property type="match status" value="1"/>
</dbReference>
<dbReference type="SMART" id="SM00831">
    <property type="entry name" value="Cation_ATPase_N"/>
    <property type="match status" value="1"/>
</dbReference>
<evidence type="ECO:0000256" key="4">
    <source>
        <dbReference type="ARBA" id="ARBA00022723"/>
    </source>
</evidence>
<dbReference type="Pfam" id="PF00689">
    <property type="entry name" value="Cation_ATPase_C"/>
    <property type="match status" value="1"/>
</dbReference>
<accession>A0A7C1E980</accession>
<feature type="transmembrane region" description="Helical" evidence="10">
    <location>
        <begin position="873"/>
        <end position="891"/>
    </location>
</feature>
<dbReference type="Pfam" id="PF13246">
    <property type="entry name" value="Cation_ATPase"/>
    <property type="match status" value="1"/>
</dbReference>
<dbReference type="NCBIfam" id="TIGR01494">
    <property type="entry name" value="ATPase_P-type"/>
    <property type="match status" value="3"/>
</dbReference>
<dbReference type="Gene3D" id="1.20.1110.10">
    <property type="entry name" value="Calcium-transporting ATPase, transmembrane domain"/>
    <property type="match status" value="1"/>
</dbReference>
<dbReference type="GO" id="GO:0030007">
    <property type="term" value="P:intracellular potassium ion homeostasis"/>
    <property type="evidence" value="ECO:0007669"/>
    <property type="project" value="TreeGrafter"/>
</dbReference>
<dbReference type="SFLD" id="SFLDS00003">
    <property type="entry name" value="Haloacid_Dehalogenase"/>
    <property type="match status" value="1"/>
</dbReference>
<evidence type="ECO:0000256" key="8">
    <source>
        <dbReference type="ARBA" id="ARBA00022989"/>
    </source>
</evidence>
<dbReference type="InterPro" id="IPR044492">
    <property type="entry name" value="P_typ_ATPase_HD_dom"/>
</dbReference>
<dbReference type="GO" id="GO:0005391">
    <property type="term" value="F:P-type sodium:potassium-exchanging transporter activity"/>
    <property type="evidence" value="ECO:0007669"/>
    <property type="project" value="TreeGrafter"/>
</dbReference>
<dbReference type="InterPro" id="IPR008250">
    <property type="entry name" value="ATPase_P-typ_transduc_dom_A_sf"/>
</dbReference>
<evidence type="ECO:0000256" key="7">
    <source>
        <dbReference type="ARBA" id="ARBA00022967"/>
    </source>
</evidence>
<keyword evidence="3 10" id="KW-0812">Transmembrane</keyword>
<name>A0A7C1E980_9CREN</name>
<dbReference type="PROSITE" id="PS00154">
    <property type="entry name" value="ATPASE_E1_E2"/>
    <property type="match status" value="1"/>
</dbReference>
<feature type="domain" description="Cation-transporting P-type ATPase N-terminal" evidence="11">
    <location>
        <begin position="16"/>
        <end position="89"/>
    </location>
</feature>
<dbReference type="FunFam" id="2.70.150.10:FF:000016">
    <property type="entry name" value="Calcium-transporting P-type ATPase putative"/>
    <property type="match status" value="1"/>
</dbReference>
<comment type="subcellular location">
    <subcellularLocation>
        <location evidence="1">Cell membrane</location>
        <topology evidence="1">Multi-pass membrane protein</topology>
    </subcellularLocation>
</comment>
<keyword evidence="9 10" id="KW-0472">Membrane</keyword>
<reference evidence="12" key="1">
    <citation type="journal article" date="2020" name="mSystems">
        <title>Genome- and Community-Level Interaction Insights into Carbon Utilization and Element Cycling Functions of Hydrothermarchaeota in Hydrothermal Sediment.</title>
        <authorList>
            <person name="Zhou Z."/>
            <person name="Liu Y."/>
            <person name="Xu W."/>
            <person name="Pan J."/>
            <person name="Luo Z.H."/>
            <person name="Li M."/>
        </authorList>
    </citation>
    <scope>NUCLEOTIDE SEQUENCE [LARGE SCALE GENOMIC DNA]</scope>
    <source>
        <strain evidence="12">SpSt-123</strain>
    </source>
</reference>
<feature type="transmembrane region" description="Helical" evidence="10">
    <location>
        <begin position="69"/>
        <end position="87"/>
    </location>
</feature>
<dbReference type="Pfam" id="PF00690">
    <property type="entry name" value="Cation_ATPase_N"/>
    <property type="match status" value="1"/>
</dbReference>
<keyword evidence="2" id="KW-1003">Cell membrane</keyword>
<dbReference type="SUPFAM" id="SSF56784">
    <property type="entry name" value="HAD-like"/>
    <property type="match status" value="1"/>
</dbReference>
<keyword evidence="6" id="KW-0067">ATP-binding</keyword>
<dbReference type="GO" id="GO:0005524">
    <property type="term" value="F:ATP binding"/>
    <property type="evidence" value="ECO:0007669"/>
    <property type="project" value="UniProtKB-KW"/>
</dbReference>
<evidence type="ECO:0000256" key="10">
    <source>
        <dbReference type="SAM" id="Phobius"/>
    </source>
</evidence>
<dbReference type="InterPro" id="IPR036412">
    <property type="entry name" value="HAD-like_sf"/>
</dbReference>
<evidence type="ECO:0000313" key="12">
    <source>
        <dbReference type="EMBL" id="HDS10638.1"/>
    </source>
</evidence>
<organism evidence="12">
    <name type="scientific">Fervidicoccus fontis</name>
    <dbReference type="NCBI Taxonomy" id="683846"/>
    <lineage>
        <taxon>Archaea</taxon>
        <taxon>Thermoproteota</taxon>
        <taxon>Thermoprotei</taxon>
        <taxon>Fervidicoccales</taxon>
        <taxon>Fervidicoccaceae</taxon>
        <taxon>Fervidicoccus</taxon>
    </lineage>
</organism>
<sequence>MQTTNNVFSRSPALKKWHSLLIDEIEKELKTNINTGLSEEEARKRLSIYGLNELRVKKKPTYVLFLEQFKNLLIVILLIATAISAILGEVIEAVAIGIVVLVMGIMGFIQEYRAEKTLEALRKMATPITRVIRNGEEREIPSSMIVPGDIVVLKAGDIVPADIRLFQSVDLEIDESSFTGESAPVEKNARVVLDEDVPVSDRINMAFMGTSVVNGYGKGIVVATGNNTELGKLAGMIAESKEEKTPLEEELDYFAKRIGLLIIGISGVVFALSLLEGLQGIIDSLMTAIALAVAAIPEGLPAIATAILAIGAYRMAKKNALVRKLSAVETLGSVNVICTDKTGTITKGEMTLKQILFIDSSYMIEEDKVKISVVSSDGNPNEGNLEFLLSIIPPHVGDDAQIVNGNGRTILKGSPTEGAVLYAVYKLKGPGWIDERKSQYPVVKVYPFDRFRKMKSTVHKIDGKYLVITSGAPDVILSRSTRVLTKDGEVAIDKDTWNKLRLLIDELGSKGYRTFGVAYRWMSNFSNEYSDEEVENELVFMAVLGIIDPPREGVAEAIKIARKAGIKVVMVTGDHKSTATAIAKMIGLDVDNGLVIEGRELDKMSEDELQKIIDKVVVFARATPEHKLRIVKAFKARGYRVAMTGDGVNDAPALKMADIGVAMGIKGTEVAKEASQIVLLDDNFSTIVEAIKEGRVIYENLKKPINFLLSCNLGEVATIFGAELLRMPIPLKPLHLLWVNVVTDVAPATVLGLEVPEPDIMDRPPRPASDRLITKRKLIYYIAMGSIIGAALLLLYNVLLKEGLEIARTIVFTSLVVAEIGLVLTMRSETKHFWELPRNRWLLPGLAIAILLQLIVIYTPLREVFDTVFLDARHWALSLIVPIAIILVDALRKSLKIKL</sequence>
<dbReference type="FunFam" id="3.40.50.1000:FF:000028">
    <property type="entry name" value="Calcium-transporting P-type ATPase, putative"/>
    <property type="match status" value="1"/>
</dbReference>